<evidence type="ECO:0000313" key="2">
    <source>
        <dbReference type="Proteomes" id="UP001430990"/>
    </source>
</evidence>
<reference evidence="1" key="1">
    <citation type="submission" date="2021-11" db="EMBL/GenBank/DDBJ databases">
        <title>Australian commercial rhizobial inoculants.</title>
        <authorList>
            <person name="Kohlmeier M.G."/>
            <person name="O'Hara G.W."/>
            <person name="Colombi E."/>
            <person name="Ramsay J.P."/>
            <person name="Terpolilli J."/>
        </authorList>
    </citation>
    <scope>NUCLEOTIDE SEQUENCE</scope>
    <source>
        <strain evidence="1">CC829</strain>
    </source>
</reference>
<dbReference type="Proteomes" id="UP001430990">
    <property type="component" value="Chromosome"/>
</dbReference>
<evidence type="ECO:0000313" key="1">
    <source>
        <dbReference type="EMBL" id="UFW85926.1"/>
    </source>
</evidence>
<organism evidence="1 2">
    <name type="scientific">Bradyrhizobium barranii</name>
    <dbReference type="NCBI Taxonomy" id="2992140"/>
    <lineage>
        <taxon>Bacteria</taxon>
        <taxon>Pseudomonadati</taxon>
        <taxon>Pseudomonadota</taxon>
        <taxon>Alphaproteobacteria</taxon>
        <taxon>Hyphomicrobiales</taxon>
        <taxon>Nitrobacteraceae</taxon>
        <taxon>Bradyrhizobium</taxon>
    </lineage>
</organism>
<dbReference type="RefSeq" id="WP_231143566.1">
    <property type="nucleotide sequence ID" value="NZ_CP088100.1"/>
</dbReference>
<proteinExistence type="predicted"/>
<sequence>MCSGFTTGNSRRKTPLGDHLQDLFSEWGAAFLGVHTESVLLFDRFEALGALVHLEENSESSLKDQLENGDWKARMSVGRLGWRSEGRRRIEHELKSTATRQQILKAGFAFAR</sequence>
<keyword evidence="2" id="KW-1185">Reference proteome</keyword>
<gene>
    <name evidence="1" type="ORF">BjapCC829_39505</name>
</gene>
<name>A0ABY3QIW5_9BRAD</name>
<protein>
    <submittedName>
        <fullName evidence="1">Uncharacterized protein</fullName>
    </submittedName>
</protein>
<accession>A0ABY3QIW5</accession>
<dbReference type="EMBL" id="CP088100">
    <property type="protein sequence ID" value="UFW85926.1"/>
    <property type="molecule type" value="Genomic_DNA"/>
</dbReference>